<keyword evidence="2" id="KW-1185">Reference proteome</keyword>
<proteinExistence type="predicted"/>
<gene>
    <name evidence="1" type="ORF">TCM_026934</name>
</gene>
<dbReference type="InParanoid" id="A0A061G7I7"/>
<dbReference type="AlphaFoldDB" id="A0A061G7I7"/>
<accession>A0A061G7I7</accession>
<evidence type="ECO:0008006" key="3">
    <source>
        <dbReference type="Google" id="ProtNLM"/>
    </source>
</evidence>
<name>A0A061G7I7_THECC</name>
<dbReference type="Gramene" id="EOY25536">
    <property type="protein sequence ID" value="EOY25536"/>
    <property type="gene ID" value="TCM_026934"/>
</dbReference>
<evidence type="ECO:0000313" key="1">
    <source>
        <dbReference type="EMBL" id="EOY25536.1"/>
    </source>
</evidence>
<organism evidence="1 2">
    <name type="scientific">Theobroma cacao</name>
    <name type="common">Cacao</name>
    <name type="synonym">Cocoa</name>
    <dbReference type="NCBI Taxonomy" id="3641"/>
    <lineage>
        <taxon>Eukaryota</taxon>
        <taxon>Viridiplantae</taxon>
        <taxon>Streptophyta</taxon>
        <taxon>Embryophyta</taxon>
        <taxon>Tracheophyta</taxon>
        <taxon>Spermatophyta</taxon>
        <taxon>Magnoliopsida</taxon>
        <taxon>eudicotyledons</taxon>
        <taxon>Gunneridae</taxon>
        <taxon>Pentapetalae</taxon>
        <taxon>rosids</taxon>
        <taxon>malvids</taxon>
        <taxon>Malvales</taxon>
        <taxon>Malvaceae</taxon>
        <taxon>Byttnerioideae</taxon>
        <taxon>Theobroma</taxon>
    </lineage>
</organism>
<dbReference type="Proteomes" id="UP000026915">
    <property type="component" value="Chromosome 6"/>
</dbReference>
<protein>
    <recommendedName>
        <fullName evidence="3">RNase H type-1 domain-containing protein</fullName>
    </recommendedName>
</protein>
<evidence type="ECO:0000313" key="2">
    <source>
        <dbReference type="Proteomes" id="UP000026915"/>
    </source>
</evidence>
<sequence length="96" mass="11035">MVWSSHIHHPQISWQPPATGELKFNVDGSAKGKPGLAGCGDILRNSELYVAHVNGDSYQPWNHWQIFNEIIDWVYQILFRPLVLNFPLPIHVQLYS</sequence>
<dbReference type="EMBL" id="CM001884">
    <property type="protein sequence ID" value="EOY25536.1"/>
    <property type="molecule type" value="Genomic_DNA"/>
</dbReference>
<reference evidence="1 2" key="1">
    <citation type="journal article" date="2013" name="Genome Biol.">
        <title>The genome sequence of the most widely cultivated cacao type and its use to identify candidate genes regulating pod color.</title>
        <authorList>
            <person name="Motamayor J.C."/>
            <person name="Mockaitis K."/>
            <person name="Schmutz J."/>
            <person name="Haiminen N."/>
            <person name="Iii D.L."/>
            <person name="Cornejo O."/>
            <person name="Findley S.D."/>
            <person name="Zheng P."/>
            <person name="Utro F."/>
            <person name="Royaert S."/>
            <person name="Saski C."/>
            <person name="Jenkins J."/>
            <person name="Podicheti R."/>
            <person name="Zhao M."/>
            <person name="Scheffler B.E."/>
            <person name="Stack J.C."/>
            <person name="Feltus F.A."/>
            <person name="Mustiga G.M."/>
            <person name="Amores F."/>
            <person name="Phillips W."/>
            <person name="Marelli J.P."/>
            <person name="May G.D."/>
            <person name="Shapiro H."/>
            <person name="Ma J."/>
            <person name="Bustamante C.D."/>
            <person name="Schnell R.J."/>
            <person name="Main D."/>
            <person name="Gilbert D."/>
            <person name="Parida L."/>
            <person name="Kuhn D.N."/>
        </authorList>
    </citation>
    <scope>NUCLEOTIDE SEQUENCE [LARGE SCALE GENOMIC DNA]</scope>
    <source>
        <strain evidence="2">cv. Matina 1-6</strain>
    </source>
</reference>
<dbReference type="HOGENOM" id="CLU_2363875_0_0_1"/>